<feature type="non-terminal residue" evidence="1">
    <location>
        <position position="119"/>
    </location>
</feature>
<evidence type="ECO:0000313" key="2">
    <source>
        <dbReference type="Proteomes" id="UP001295444"/>
    </source>
</evidence>
<proteinExistence type="predicted"/>
<name>A0AAD1VLN9_PELCU</name>
<keyword evidence="2" id="KW-1185">Reference proteome</keyword>
<evidence type="ECO:0008006" key="3">
    <source>
        <dbReference type="Google" id="ProtNLM"/>
    </source>
</evidence>
<dbReference type="EMBL" id="OW240912">
    <property type="protein sequence ID" value="CAH2222296.1"/>
    <property type="molecule type" value="Genomic_DNA"/>
</dbReference>
<evidence type="ECO:0000313" key="1">
    <source>
        <dbReference type="EMBL" id="CAH2222296.1"/>
    </source>
</evidence>
<gene>
    <name evidence="1" type="ORF">PECUL_23A014624</name>
</gene>
<dbReference type="AlphaFoldDB" id="A0AAD1VLN9"/>
<accession>A0AAD1VLN9</accession>
<organism evidence="1 2">
    <name type="scientific">Pelobates cultripes</name>
    <name type="common">Western spadefoot toad</name>
    <dbReference type="NCBI Taxonomy" id="61616"/>
    <lineage>
        <taxon>Eukaryota</taxon>
        <taxon>Metazoa</taxon>
        <taxon>Chordata</taxon>
        <taxon>Craniata</taxon>
        <taxon>Vertebrata</taxon>
        <taxon>Euteleostomi</taxon>
        <taxon>Amphibia</taxon>
        <taxon>Batrachia</taxon>
        <taxon>Anura</taxon>
        <taxon>Pelobatoidea</taxon>
        <taxon>Pelobatidae</taxon>
        <taxon>Pelobates</taxon>
    </lineage>
</organism>
<reference evidence="1" key="1">
    <citation type="submission" date="2022-03" db="EMBL/GenBank/DDBJ databases">
        <authorList>
            <person name="Alioto T."/>
            <person name="Alioto T."/>
            <person name="Gomez Garrido J."/>
        </authorList>
    </citation>
    <scope>NUCLEOTIDE SEQUENCE</scope>
</reference>
<sequence>MTWSDHSPVIITIEHPKPSKPQWTWKLNESLLEDPLIQTDVRSTLEHFFLTNKTPDSTQPTIWEAQKCIVRGILIKHGTRLKKQGTQEIAYLVTQVAQLEAKHKHTLHDATYKQLLETR</sequence>
<protein>
    <recommendedName>
        <fullName evidence="3">Reverse transcriptase</fullName>
    </recommendedName>
</protein>
<dbReference type="Proteomes" id="UP001295444">
    <property type="component" value="Chromosome 01"/>
</dbReference>